<feature type="compositionally biased region" description="Gly residues" evidence="1">
    <location>
        <begin position="398"/>
        <end position="415"/>
    </location>
</feature>
<dbReference type="InterPro" id="IPR000627">
    <property type="entry name" value="Intradiol_dOase_C"/>
</dbReference>
<sequence>MPAMSSPYLASMPIFRFAPLSNTLSYSKVNFSILDMARLTSLLAVGLGLCSSVMSHPGEAHDPKHMAREIHARNNMAAIGRRSMETCSGSAAARALKARSIERRTSRVRALRAKRGITTPSKKYRRDTDDLTAWEDVNHNMTGSVSYDMFTPLSDIFDANSSCILSPEITAGPYYVVGEYLRSNVIESEYCDGVPLFLEVQYVDVASCQPVPVAAVDIWNANATGVYSGISVSGNEAEGGVNSTYLRGVQITDHDGVVQFETIFPGHYQGRATHTHLLTHTNATVMPNGTISVWDAPVAHIGQLFWPETLRSAVEATYPYNTNTQDVTSNEEDMWSVLQADASFDPFPQYVYLGDKVEDGIFAWIQIGVNASIDYSTDDYYGVAGYIAEDGGHALDSGIGGGGEGGEGGGAGGPPSGFQSGMMPTGTMAPQN</sequence>
<dbReference type="Gene3D" id="2.60.130.10">
    <property type="entry name" value="Aromatic compound dioxygenase"/>
    <property type="match status" value="1"/>
</dbReference>
<dbReference type="InterPro" id="IPR015889">
    <property type="entry name" value="Intradiol_dOase_core"/>
</dbReference>
<feature type="region of interest" description="Disordered" evidence="1">
    <location>
        <begin position="397"/>
        <end position="432"/>
    </location>
</feature>
<dbReference type="OrthoDB" id="121380at2759"/>
<feature type="domain" description="Intradiol ring-cleavage dioxygenases" evidence="2">
    <location>
        <begin position="191"/>
        <end position="272"/>
    </location>
</feature>
<dbReference type="Proteomes" id="UP000277212">
    <property type="component" value="Unassembled WGS sequence"/>
</dbReference>
<evidence type="ECO:0000256" key="1">
    <source>
        <dbReference type="SAM" id="MobiDB-lite"/>
    </source>
</evidence>
<name>A0A3M2RUN2_9HYPO</name>
<dbReference type="CDD" id="cd03457">
    <property type="entry name" value="intradiol_dioxygenase_like"/>
    <property type="match status" value="1"/>
</dbReference>
<gene>
    <name evidence="3" type="ORF">CDV36_011397</name>
</gene>
<dbReference type="AlphaFoldDB" id="A0A3M2RUN2"/>
<dbReference type="SUPFAM" id="SSF49482">
    <property type="entry name" value="Aromatic compound dioxygenase"/>
    <property type="match status" value="1"/>
</dbReference>
<dbReference type="PANTHER" id="PTHR34315:SF2">
    <property type="entry name" value="ANCHORED DIOXYGENASE, PUTATIVE (AFU_ORTHOLOGUE AFUA_3G01800)-RELATED"/>
    <property type="match status" value="1"/>
</dbReference>
<proteinExistence type="predicted"/>
<accession>A0A3M2RUN2</accession>
<keyword evidence="4" id="KW-1185">Reference proteome</keyword>
<evidence type="ECO:0000313" key="3">
    <source>
        <dbReference type="EMBL" id="RMJ09003.1"/>
    </source>
</evidence>
<dbReference type="Pfam" id="PF00775">
    <property type="entry name" value="Dioxygenase_C"/>
    <property type="match status" value="1"/>
</dbReference>
<protein>
    <recommendedName>
        <fullName evidence="2">Intradiol ring-cleavage dioxygenases domain-containing protein</fullName>
    </recommendedName>
</protein>
<reference evidence="3 4" key="1">
    <citation type="submission" date="2017-06" db="EMBL/GenBank/DDBJ databases">
        <title>Comparative genomic analysis of Ambrosia Fusariam Clade fungi.</title>
        <authorList>
            <person name="Stajich J.E."/>
            <person name="Carrillo J."/>
            <person name="Kijimoto T."/>
            <person name="Eskalen A."/>
            <person name="O'Donnell K."/>
            <person name="Kasson M."/>
        </authorList>
    </citation>
    <scope>NUCLEOTIDE SEQUENCE [LARGE SCALE GENOMIC DNA]</scope>
    <source>
        <strain evidence="3">UCR3666</strain>
    </source>
</reference>
<dbReference type="PANTHER" id="PTHR34315">
    <property type="match status" value="1"/>
</dbReference>
<dbReference type="GO" id="GO:0016702">
    <property type="term" value="F:oxidoreductase activity, acting on single donors with incorporation of molecular oxygen, incorporation of two atoms of oxygen"/>
    <property type="evidence" value="ECO:0007669"/>
    <property type="project" value="InterPro"/>
</dbReference>
<comment type="caution">
    <text evidence="3">The sequence shown here is derived from an EMBL/GenBank/DDBJ whole genome shotgun (WGS) entry which is preliminary data.</text>
</comment>
<dbReference type="EMBL" id="NKUJ01000261">
    <property type="protein sequence ID" value="RMJ09003.1"/>
    <property type="molecule type" value="Genomic_DNA"/>
</dbReference>
<evidence type="ECO:0000313" key="4">
    <source>
        <dbReference type="Proteomes" id="UP000277212"/>
    </source>
</evidence>
<dbReference type="STRING" id="2010991.A0A3M2RUN2"/>
<dbReference type="GO" id="GO:0008199">
    <property type="term" value="F:ferric iron binding"/>
    <property type="evidence" value="ECO:0007669"/>
    <property type="project" value="InterPro"/>
</dbReference>
<evidence type="ECO:0000259" key="2">
    <source>
        <dbReference type="Pfam" id="PF00775"/>
    </source>
</evidence>
<organism evidence="3 4">
    <name type="scientific">Fusarium kuroshium</name>
    <dbReference type="NCBI Taxonomy" id="2010991"/>
    <lineage>
        <taxon>Eukaryota</taxon>
        <taxon>Fungi</taxon>
        <taxon>Dikarya</taxon>
        <taxon>Ascomycota</taxon>
        <taxon>Pezizomycotina</taxon>
        <taxon>Sordariomycetes</taxon>
        <taxon>Hypocreomycetidae</taxon>
        <taxon>Hypocreales</taxon>
        <taxon>Nectriaceae</taxon>
        <taxon>Fusarium</taxon>
        <taxon>Fusarium solani species complex</taxon>
    </lineage>
</organism>